<dbReference type="RefSeq" id="WP_011247307.1">
    <property type="nucleotide sequence ID" value="NZ_BOQQ01000003.1"/>
</dbReference>
<organism evidence="7 10">
    <name type="scientific">Shouchella clausii</name>
    <name type="common">Alkalihalobacillus clausii</name>
    <dbReference type="NCBI Taxonomy" id="79880"/>
    <lineage>
        <taxon>Bacteria</taxon>
        <taxon>Bacillati</taxon>
        <taxon>Bacillota</taxon>
        <taxon>Bacilli</taxon>
        <taxon>Bacillales</taxon>
        <taxon>Bacillaceae</taxon>
        <taxon>Shouchella</taxon>
    </lineage>
</organism>
<comment type="function">
    <text evidence="6">Bidirectionally degrades single-stranded DNA into large acid-insoluble oligonucleotides, which are then degraded further into small acid-soluble oligonucleotides.</text>
</comment>
<gene>
    <name evidence="6 7" type="primary">xseB</name>
    <name evidence="8" type="ORF">CHH61_13465</name>
    <name evidence="7" type="ORF">CHH72_05110</name>
</gene>
<evidence type="ECO:0000313" key="7">
    <source>
        <dbReference type="EMBL" id="PAE90359.1"/>
    </source>
</evidence>
<comment type="caution">
    <text evidence="7">The sequence shown here is derived from an EMBL/GenBank/DDBJ whole genome shotgun (WGS) entry which is preliminary data.</text>
</comment>
<dbReference type="GO" id="GO:0005829">
    <property type="term" value="C:cytosol"/>
    <property type="evidence" value="ECO:0007669"/>
    <property type="project" value="TreeGrafter"/>
</dbReference>
<dbReference type="Proteomes" id="UP000216207">
    <property type="component" value="Unassembled WGS sequence"/>
</dbReference>
<evidence type="ECO:0000313" key="10">
    <source>
        <dbReference type="Proteomes" id="UP000216207"/>
    </source>
</evidence>
<keyword evidence="3 6" id="KW-0540">Nuclease</keyword>
<dbReference type="InterPro" id="IPR037004">
    <property type="entry name" value="Exonuc_VII_ssu_sf"/>
</dbReference>
<dbReference type="GO" id="GO:0008855">
    <property type="term" value="F:exodeoxyribonuclease VII activity"/>
    <property type="evidence" value="ECO:0007669"/>
    <property type="project" value="UniProtKB-UniRule"/>
</dbReference>
<comment type="similarity">
    <text evidence="1 6">Belongs to the XseB family.</text>
</comment>
<dbReference type="GeneID" id="86926690"/>
<dbReference type="AlphaFoldDB" id="A0A268P4B1"/>
<evidence type="ECO:0000256" key="2">
    <source>
        <dbReference type="ARBA" id="ARBA00022490"/>
    </source>
</evidence>
<comment type="subcellular location">
    <subcellularLocation>
        <location evidence="6">Cytoplasm</location>
    </subcellularLocation>
</comment>
<name>A0A268P4B1_SHOCL</name>
<sequence length="79" mass="9203">MAETKDLPFEEAMRQLEWLVEKLEEGNVPLEQAIDMFKEGMDLSQSCHEKLLKVEKQLDQIMHEDGELVEANLEEEANE</sequence>
<dbReference type="SUPFAM" id="SSF116842">
    <property type="entry name" value="XseB-like"/>
    <property type="match status" value="1"/>
</dbReference>
<keyword evidence="4 6" id="KW-0378">Hydrolase</keyword>
<dbReference type="SMR" id="A0A268P4B1"/>
<evidence type="ECO:0000313" key="9">
    <source>
        <dbReference type="Proteomes" id="UP000216133"/>
    </source>
</evidence>
<dbReference type="Gene3D" id="1.10.287.1040">
    <property type="entry name" value="Exonuclease VII, small subunit"/>
    <property type="match status" value="1"/>
</dbReference>
<dbReference type="NCBIfam" id="TIGR01280">
    <property type="entry name" value="xseB"/>
    <property type="match status" value="1"/>
</dbReference>
<dbReference type="GO" id="GO:0006308">
    <property type="term" value="P:DNA catabolic process"/>
    <property type="evidence" value="ECO:0007669"/>
    <property type="project" value="UniProtKB-UniRule"/>
</dbReference>
<evidence type="ECO:0000256" key="5">
    <source>
        <dbReference type="ARBA" id="ARBA00022839"/>
    </source>
</evidence>
<protein>
    <recommendedName>
        <fullName evidence="6">Exodeoxyribonuclease 7 small subunit</fullName>
        <ecNumber evidence="6">3.1.11.6</ecNumber>
    </recommendedName>
    <alternativeName>
        <fullName evidence="6">Exodeoxyribonuclease VII small subunit</fullName>
        <shortName evidence="6">Exonuclease VII small subunit</shortName>
    </alternativeName>
</protein>
<evidence type="ECO:0000256" key="4">
    <source>
        <dbReference type="ARBA" id="ARBA00022801"/>
    </source>
</evidence>
<dbReference type="GO" id="GO:0009318">
    <property type="term" value="C:exodeoxyribonuclease VII complex"/>
    <property type="evidence" value="ECO:0007669"/>
    <property type="project" value="UniProtKB-UniRule"/>
</dbReference>
<evidence type="ECO:0000256" key="3">
    <source>
        <dbReference type="ARBA" id="ARBA00022722"/>
    </source>
</evidence>
<comment type="subunit">
    <text evidence="6">Heterooligomer composed of large and small subunits.</text>
</comment>
<dbReference type="EMBL" id="NPCC01000005">
    <property type="protein sequence ID" value="PAE90359.1"/>
    <property type="molecule type" value="Genomic_DNA"/>
</dbReference>
<evidence type="ECO:0000313" key="8">
    <source>
        <dbReference type="EMBL" id="PAF25471.1"/>
    </source>
</evidence>
<dbReference type="InterPro" id="IPR003761">
    <property type="entry name" value="Exonuc_VII_S"/>
</dbReference>
<keyword evidence="2 6" id="KW-0963">Cytoplasm</keyword>
<dbReference type="PANTHER" id="PTHR34137:SF1">
    <property type="entry name" value="EXODEOXYRIBONUCLEASE 7 SMALL SUBUNIT"/>
    <property type="match status" value="1"/>
</dbReference>
<dbReference type="EC" id="3.1.11.6" evidence="6"/>
<dbReference type="Pfam" id="PF02609">
    <property type="entry name" value="Exonuc_VII_S"/>
    <property type="match status" value="1"/>
</dbReference>
<dbReference type="EMBL" id="NPBS01000070">
    <property type="protein sequence ID" value="PAF25471.1"/>
    <property type="molecule type" value="Genomic_DNA"/>
</dbReference>
<dbReference type="Proteomes" id="UP000216133">
    <property type="component" value="Unassembled WGS sequence"/>
</dbReference>
<dbReference type="PIRSF" id="PIRSF006488">
    <property type="entry name" value="Exonuc_VII_S"/>
    <property type="match status" value="1"/>
</dbReference>
<keyword evidence="5 6" id="KW-0269">Exonuclease</keyword>
<dbReference type="HAMAP" id="MF_00337">
    <property type="entry name" value="Exonuc_7_S"/>
    <property type="match status" value="1"/>
</dbReference>
<reference evidence="9 10" key="1">
    <citation type="submission" date="2017-07" db="EMBL/GenBank/DDBJ databases">
        <title>Isolation and whole genome analysis of endospore-forming bacteria from heroin.</title>
        <authorList>
            <person name="Kalinowski J."/>
            <person name="Ahrens B."/>
            <person name="Al-Dilaimi A."/>
            <person name="Winkler A."/>
            <person name="Wibberg D."/>
            <person name="Schleenbecker U."/>
            <person name="Ruckert C."/>
            <person name="Wolfel R."/>
            <person name="Grass G."/>
        </authorList>
    </citation>
    <scope>NUCLEOTIDE SEQUENCE [LARGE SCALE GENOMIC DNA]</scope>
    <source>
        <strain evidence="8 9">7523-2</strain>
        <strain evidence="7 10">7539</strain>
    </source>
</reference>
<evidence type="ECO:0000256" key="1">
    <source>
        <dbReference type="ARBA" id="ARBA00009998"/>
    </source>
</evidence>
<proteinExistence type="inferred from homology"/>
<dbReference type="PANTHER" id="PTHR34137">
    <property type="entry name" value="EXODEOXYRIBONUCLEASE 7 SMALL SUBUNIT"/>
    <property type="match status" value="1"/>
</dbReference>
<evidence type="ECO:0000256" key="6">
    <source>
        <dbReference type="HAMAP-Rule" id="MF_00337"/>
    </source>
</evidence>
<dbReference type="OMA" id="PLNDYKG"/>
<accession>A0A268P4B1</accession>
<comment type="catalytic activity">
    <reaction evidence="6">
        <text>Exonucleolytic cleavage in either 5'- to 3'- or 3'- to 5'-direction to yield nucleoside 5'-phosphates.</text>
        <dbReference type="EC" id="3.1.11.6"/>
    </reaction>
</comment>